<dbReference type="Proteomes" id="UP000308652">
    <property type="component" value="Unassembled WGS sequence"/>
</dbReference>
<dbReference type="STRING" id="68775.A0A5C3MHX7"/>
<reference evidence="1 2" key="1">
    <citation type="journal article" date="2019" name="Nat. Ecol. Evol.">
        <title>Megaphylogeny resolves global patterns of mushroom evolution.</title>
        <authorList>
            <person name="Varga T."/>
            <person name="Krizsan K."/>
            <person name="Foldi C."/>
            <person name="Dima B."/>
            <person name="Sanchez-Garcia M."/>
            <person name="Sanchez-Ramirez S."/>
            <person name="Szollosi G.J."/>
            <person name="Szarkandi J.G."/>
            <person name="Papp V."/>
            <person name="Albert L."/>
            <person name="Andreopoulos W."/>
            <person name="Angelini C."/>
            <person name="Antonin V."/>
            <person name="Barry K.W."/>
            <person name="Bougher N.L."/>
            <person name="Buchanan P."/>
            <person name="Buyck B."/>
            <person name="Bense V."/>
            <person name="Catcheside P."/>
            <person name="Chovatia M."/>
            <person name="Cooper J."/>
            <person name="Damon W."/>
            <person name="Desjardin D."/>
            <person name="Finy P."/>
            <person name="Geml J."/>
            <person name="Haridas S."/>
            <person name="Hughes K."/>
            <person name="Justo A."/>
            <person name="Karasinski D."/>
            <person name="Kautmanova I."/>
            <person name="Kiss B."/>
            <person name="Kocsube S."/>
            <person name="Kotiranta H."/>
            <person name="LaButti K.M."/>
            <person name="Lechner B.E."/>
            <person name="Liimatainen K."/>
            <person name="Lipzen A."/>
            <person name="Lukacs Z."/>
            <person name="Mihaltcheva S."/>
            <person name="Morgado L.N."/>
            <person name="Niskanen T."/>
            <person name="Noordeloos M.E."/>
            <person name="Ohm R.A."/>
            <person name="Ortiz-Santana B."/>
            <person name="Ovrebo C."/>
            <person name="Racz N."/>
            <person name="Riley R."/>
            <person name="Savchenko A."/>
            <person name="Shiryaev A."/>
            <person name="Soop K."/>
            <person name="Spirin V."/>
            <person name="Szebenyi C."/>
            <person name="Tomsovsky M."/>
            <person name="Tulloss R.E."/>
            <person name="Uehling J."/>
            <person name="Grigoriev I.V."/>
            <person name="Vagvolgyi C."/>
            <person name="Papp T."/>
            <person name="Martin F.M."/>
            <person name="Miettinen O."/>
            <person name="Hibbett D.S."/>
            <person name="Nagy L.G."/>
        </authorList>
    </citation>
    <scope>NUCLEOTIDE SEQUENCE [LARGE SCALE GENOMIC DNA]</scope>
    <source>
        <strain evidence="1 2">CBS 166.37</strain>
    </source>
</reference>
<gene>
    <name evidence="1" type="ORF">BDQ12DRAFT_22549</name>
</gene>
<dbReference type="EMBL" id="ML213590">
    <property type="protein sequence ID" value="TFK44527.1"/>
    <property type="molecule type" value="Genomic_DNA"/>
</dbReference>
<dbReference type="OrthoDB" id="292964at2759"/>
<evidence type="ECO:0000313" key="2">
    <source>
        <dbReference type="Proteomes" id="UP000308652"/>
    </source>
</evidence>
<proteinExistence type="predicted"/>
<accession>A0A5C3MHX7</accession>
<keyword evidence="2" id="KW-1185">Reference proteome</keyword>
<sequence>MADNHVPCTIPLPTSPPMTNGAPSLSSHIIYIQFSRHIFPTASGSGSRSPFASQYDIASPPRASINLLQLSHNFVERLQEALSSLNSQPSIDYPELSTQQIYCDHRRLLLLL</sequence>
<organism evidence="1 2">
    <name type="scientific">Crucibulum laeve</name>
    <dbReference type="NCBI Taxonomy" id="68775"/>
    <lineage>
        <taxon>Eukaryota</taxon>
        <taxon>Fungi</taxon>
        <taxon>Dikarya</taxon>
        <taxon>Basidiomycota</taxon>
        <taxon>Agaricomycotina</taxon>
        <taxon>Agaricomycetes</taxon>
        <taxon>Agaricomycetidae</taxon>
        <taxon>Agaricales</taxon>
        <taxon>Agaricineae</taxon>
        <taxon>Nidulariaceae</taxon>
        <taxon>Crucibulum</taxon>
    </lineage>
</organism>
<protein>
    <submittedName>
        <fullName evidence="1">Uncharacterized protein</fullName>
    </submittedName>
</protein>
<dbReference type="AlphaFoldDB" id="A0A5C3MHX7"/>
<name>A0A5C3MHX7_9AGAR</name>
<evidence type="ECO:0000313" key="1">
    <source>
        <dbReference type="EMBL" id="TFK44527.1"/>
    </source>
</evidence>